<evidence type="ECO:0000256" key="5">
    <source>
        <dbReference type="ARBA" id="ARBA00022519"/>
    </source>
</evidence>
<dbReference type="OrthoDB" id="9786910at2"/>
<feature type="transmembrane region" description="Helical" evidence="9">
    <location>
        <begin position="169"/>
        <end position="195"/>
    </location>
</feature>
<dbReference type="GO" id="GO:0015920">
    <property type="term" value="P:lipopolysaccharide transport"/>
    <property type="evidence" value="ECO:0007669"/>
    <property type="project" value="TreeGrafter"/>
</dbReference>
<comment type="subcellular location">
    <subcellularLocation>
        <location evidence="1">Cell inner membrane</location>
        <topology evidence="1">Multi-pass membrane protein</topology>
    </subcellularLocation>
    <subcellularLocation>
        <location evidence="9">Cell membrane</location>
        <topology evidence="9">Multi-pass membrane protein</topology>
    </subcellularLocation>
</comment>
<evidence type="ECO:0000256" key="8">
    <source>
        <dbReference type="ARBA" id="ARBA00023136"/>
    </source>
</evidence>
<evidence type="ECO:0000256" key="2">
    <source>
        <dbReference type="ARBA" id="ARBA00007783"/>
    </source>
</evidence>
<evidence type="ECO:0000256" key="9">
    <source>
        <dbReference type="RuleBase" id="RU361157"/>
    </source>
</evidence>
<evidence type="ECO:0000256" key="7">
    <source>
        <dbReference type="ARBA" id="ARBA00022989"/>
    </source>
</evidence>
<feature type="transmembrane region" description="Helical" evidence="9">
    <location>
        <begin position="91"/>
        <end position="115"/>
    </location>
</feature>
<dbReference type="RefSeq" id="WP_131596769.1">
    <property type="nucleotide sequence ID" value="NZ_SJSL01000003.1"/>
</dbReference>
<evidence type="ECO:0000313" key="12">
    <source>
        <dbReference type="Proteomes" id="UP000293347"/>
    </source>
</evidence>
<dbReference type="InterPro" id="IPR047817">
    <property type="entry name" value="ABC2_TM_bact-type"/>
</dbReference>
<reference evidence="11 12" key="1">
    <citation type="submission" date="2019-02" db="EMBL/GenBank/DDBJ databases">
        <title>Pedobacter sp. RP-1-14 sp. nov., isolated from Arctic soil.</title>
        <authorList>
            <person name="Dahal R.H."/>
        </authorList>
    </citation>
    <scope>NUCLEOTIDE SEQUENCE [LARGE SCALE GENOMIC DNA]</scope>
    <source>
        <strain evidence="11 12">RP-1-14</strain>
    </source>
</reference>
<keyword evidence="6 9" id="KW-0812">Transmembrane</keyword>
<feature type="transmembrane region" description="Helical" evidence="9">
    <location>
        <begin position="59"/>
        <end position="79"/>
    </location>
</feature>
<dbReference type="AlphaFoldDB" id="A0A4R0NIC8"/>
<dbReference type="GO" id="GO:0140359">
    <property type="term" value="F:ABC-type transporter activity"/>
    <property type="evidence" value="ECO:0007669"/>
    <property type="project" value="InterPro"/>
</dbReference>
<comment type="caution">
    <text evidence="11">The sequence shown here is derived from an EMBL/GenBank/DDBJ whole genome shotgun (WGS) entry which is preliminary data.</text>
</comment>
<dbReference type="GO" id="GO:0043190">
    <property type="term" value="C:ATP-binding cassette (ABC) transporter complex"/>
    <property type="evidence" value="ECO:0007669"/>
    <property type="project" value="InterPro"/>
</dbReference>
<dbReference type="PRINTS" id="PR00164">
    <property type="entry name" value="ABC2TRNSPORT"/>
</dbReference>
<evidence type="ECO:0000256" key="3">
    <source>
        <dbReference type="ARBA" id="ARBA00022448"/>
    </source>
</evidence>
<protein>
    <recommendedName>
        <fullName evidence="9">Transport permease protein</fullName>
    </recommendedName>
</protein>
<organism evidence="11 12">
    <name type="scientific">Pedobacter psychroterrae</name>
    <dbReference type="NCBI Taxonomy" id="2530453"/>
    <lineage>
        <taxon>Bacteria</taxon>
        <taxon>Pseudomonadati</taxon>
        <taxon>Bacteroidota</taxon>
        <taxon>Sphingobacteriia</taxon>
        <taxon>Sphingobacteriales</taxon>
        <taxon>Sphingobacteriaceae</taxon>
        <taxon>Pedobacter</taxon>
    </lineage>
</organism>
<dbReference type="Pfam" id="PF01061">
    <property type="entry name" value="ABC2_membrane"/>
    <property type="match status" value="1"/>
</dbReference>
<sequence length="289" mass="33441">MKQSAKLNTVNKWWQYETTASQKWFQFGLKDLYYNRGLILRFTRRDLLASYQQTVIGPFWIFLQPLLTALVYLIVFGRFAKMPTDGIPPILFYLAGSTIWSFFFDSLNGTMYTFISNTHIFNKVYFPRLVVPMSIILTQAVRLGIQLVLFALIYVFYYFIFHTASPSKILLLLPLLVLLTAGFAFGLGLLISIITAKYRDLDNILQFFLRLFMFATPVVYPASIIPDKYQALFWLNPLTPIIETFRAAFVENGKIPYYPLAIAGIEIFFLISLGLLLFKKRELDVMDSI</sequence>
<feature type="transmembrane region" description="Helical" evidence="9">
    <location>
        <begin position="135"/>
        <end position="157"/>
    </location>
</feature>
<keyword evidence="8 9" id="KW-0472">Membrane</keyword>
<evidence type="ECO:0000313" key="11">
    <source>
        <dbReference type="EMBL" id="TCD00420.1"/>
    </source>
</evidence>
<keyword evidence="12" id="KW-1185">Reference proteome</keyword>
<evidence type="ECO:0000256" key="6">
    <source>
        <dbReference type="ARBA" id="ARBA00022692"/>
    </source>
</evidence>
<comment type="similarity">
    <text evidence="2 9">Belongs to the ABC-2 integral membrane protein family.</text>
</comment>
<evidence type="ECO:0000256" key="1">
    <source>
        <dbReference type="ARBA" id="ARBA00004429"/>
    </source>
</evidence>
<keyword evidence="3 9" id="KW-0813">Transport</keyword>
<dbReference type="Proteomes" id="UP000293347">
    <property type="component" value="Unassembled WGS sequence"/>
</dbReference>
<dbReference type="PANTHER" id="PTHR30413">
    <property type="entry name" value="INNER MEMBRANE TRANSPORT PERMEASE"/>
    <property type="match status" value="1"/>
</dbReference>
<dbReference type="PROSITE" id="PS51012">
    <property type="entry name" value="ABC_TM2"/>
    <property type="match status" value="1"/>
</dbReference>
<dbReference type="InterPro" id="IPR000412">
    <property type="entry name" value="ABC_2_transport"/>
</dbReference>
<evidence type="ECO:0000259" key="10">
    <source>
        <dbReference type="PROSITE" id="PS51012"/>
    </source>
</evidence>
<dbReference type="PANTHER" id="PTHR30413:SF8">
    <property type="entry name" value="TRANSPORT PERMEASE PROTEIN"/>
    <property type="match status" value="1"/>
</dbReference>
<keyword evidence="4 9" id="KW-1003">Cell membrane</keyword>
<accession>A0A4R0NIC8</accession>
<name>A0A4R0NIC8_9SPHI</name>
<feature type="transmembrane region" description="Helical" evidence="9">
    <location>
        <begin position="207"/>
        <end position="225"/>
    </location>
</feature>
<feature type="domain" description="ABC transmembrane type-2" evidence="10">
    <location>
        <begin position="56"/>
        <end position="281"/>
    </location>
</feature>
<keyword evidence="7 9" id="KW-1133">Transmembrane helix</keyword>
<gene>
    <name evidence="11" type="ORF">EZ437_14440</name>
</gene>
<dbReference type="EMBL" id="SJSL01000003">
    <property type="protein sequence ID" value="TCD00420.1"/>
    <property type="molecule type" value="Genomic_DNA"/>
</dbReference>
<feature type="transmembrane region" description="Helical" evidence="9">
    <location>
        <begin position="255"/>
        <end position="278"/>
    </location>
</feature>
<evidence type="ECO:0000256" key="4">
    <source>
        <dbReference type="ARBA" id="ARBA00022475"/>
    </source>
</evidence>
<proteinExistence type="inferred from homology"/>
<keyword evidence="5" id="KW-0997">Cell inner membrane</keyword>
<dbReference type="InterPro" id="IPR013525">
    <property type="entry name" value="ABC2_TM"/>
</dbReference>